<proteinExistence type="predicted"/>
<accession>A0ABQ7HJH9</accession>
<keyword evidence="3" id="KW-1185">Reference proteome</keyword>
<dbReference type="Proteomes" id="UP000773850">
    <property type="component" value="Unassembled WGS sequence"/>
</dbReference>
<comment type="caution">
    <text evidence="2">The sequence shown here is derived from an EMBL/GenBank/DDBJ whole genome shotgun (WGS) entry which is preliminary data.</text>
</comment>
<sequence length="305" mass="35018">MRLSIIIPTYNPGILIRNIFETIKPYSQRLDSEIIVIDSSSTDGSLGFLEKENVKVIRIPKSEFNHGGTRNKAAHLAKGDILVYLTQDAIPVDSHSIEKLIKPLLENTKIGMAYGRQLPRADADFFGAFARKFNYPEESQIKTLKDVNKLGIKTVFVSNSFAAYRKEYLMEVGGFPTNTILSEDTYVAARMLKKGLAIAYVAEAQVYHSHNYTIIEEFKRYFDIGVFYGRENWILKEFAKAEGEGAKFAVEQLRAIIKEKKYYLIPPFFIRNAMKFLGYRLGIYEKIIPLTVKKKISMHKQFWDQ</sequence>
<dbReference type="PANTHER" id="PTHR43685">
    <property type="entry name" value="GLYCOSYLTRANSFERASE"/>
    <property type="match status" value="1"/>
</dbReference>
<dbReference type="Gene3D" id="3.90.550.10">
    <property type="entry name" value="Spore Coat Polysaccharide Biosynthesis Protein SpsA, Chain A"/>
    <property type="match status" value="1"/>
</dbReference>
<dbReference type="SUPFAM" id="SSF53448">
    <property type="entry name" value="Nucleotide-diphospho-sugar transferases"/>
    <property type="match status" value="1"/>
</dbReference>
<organism evidence="2 3">
    <name type="scientific">Geobacillus stearothermophilus</name>
    <name type="common">Bacillus stearothermophilus</name>
    <dbReference type="NCBI Taxonomy" id="1422"/>
    <lineage>
        <taxon>Bacteria</taxon>
        <taxon>Bacillati</taxon>
        <taxon>Bacillota</taxon>
        <taxon>Bacilli</taxon>
        <taxon>Bacillales</taxon>
        <taxon>Anoxybacillaceae</taxon>
        <taxon>Geobacillus</taxon>
    </lineage>
</organism>
<dbReference type="InterPro" id="IPR029044">
    <property type="entry name" value="Nucleotide-diphossugar_trans"/>
</dbReference>
<reference evidence="2 3" key="1">
    <citation type="submission" date="2016-03" db="EMBL/GenBank/DDBJ databases">
        <title>Spore heat resistance.</title>
        <authorList>
            <person name="Boekhorst J."/>
            <person name="Berendsen E.M."/>
            <person name="Wells-Bennik M.H."/>
            <person name="Kuipers O.P."/>
        </authorList>
    </citation>
    <scope>NUCLEOTIDE SEQUENCE [LARGE SCALE GENOMIC DNA]</scope>
    <source>
        <strain evidence="2 3">GS8</strain>
    </source>
</reference>
<dbReference type="InterPro" id="IPR050834">
    <property type="entry name" value="Glycosyltransf_2"/>
</dbReference>
<evidence type="ECO:0000313" key="3">
    <source>
        <dbReference type="Proteomes" id="UP000773850"/>
    </source>
</evidence>
<protein>
    <submittedName>
        <fullName evidence="2">O antigen biosynthesis rhamnosyltransferase rfbN</fullName>
    </submittedName>
</protein>
<dbReference type="PANTHER" id="PTHR43685:SF13">
    <property type="entry name" value="O ANTIGEN BIOSYNTHESIS RHAMNOSYLTRANSFERASE RFBN"/>
    <property type="match status" value="1"/>
</dbReference>
<feature type="domain" description="Glycosyltransferase 2-like" evidence="1">
    <location>
        <begin position="4"/>
        <end position="172"/>
    </location>
</feature>
<dbReference type="Pfam" id="PF00535">
    <property type="entry name" value="Glycos_transf_2"/>
    <property type="match status" value="1"/>
</dbReference>
<evidence type="ECO:0000259" key="1">
    <source>
        <dbReference type="Pfam" id="PF00535"/>
    </source>
</evidence>
<gene>
    <name evidence="2" type="ORF">GS8_684</name>
</gene>
<name>A0ABQ7HJH9_GEOSE</name>
<evidence type="ECO:0000313" key="2">
    <source>
        <dbReference type="EMBL" id="KAF6512385.1"/>
    </source>
</evidence>
<dbReference type="InterPro" id="IPR001173">
    <property type="entry name" value="Glyco_trans_2-like"/>
</dbReference>
<dbReference type="EMBL" id="LUCS01000009">
    <property type="protein sequence ID" value="KAF6512385.1"/>
    <property type="molecule type" value="Genomic_DNA"/>
</dbReference>